<dbReference type="OrthoDB" id="10039716at2759"/>
<sequence length="154" mass="17538">MQQQMLIKLVFAAKSTVPPLDLPTASSAPSFRKDCYTYADHEYDNNLTTTLHQSIDLLTLSIFPFSPKDEHHTNHVSLSSLQRPASVMRTLYSYKSGLIVIRNWRGIVYQGEFAMTGRKRNVAQTAAAEKDEAYVEKRRRNNEAVNRQVFLVSS</sequence>
<dbReference type="EMBL" id="JARK01001456">
    <property type="protein sequence ID" value="EYB99797.1"/>
    <property type="molecule type" value="Genomic_DNA"/>
</dbReference>
<name>A0A016TAT4_9BILA</name>
<organism evidence="1 2">
    <name type="scientific">Ancylostoma ceylanicum</name>
    <dbReference type="NCBI Taxonomy" id="53326"/>
    <lineage>
        <taxon>Eukaryota</taxon>
        <taxon>Metazoa</taxon>
        <taxon>Ecdysozoa</taxon>
        <taxon>Nematoda</taxon>
        <taxon>Chromadorea</taxon>
        <taxon>Rhabditida</taxon>
        <taxon>Rhabditina</taxon>
        <taxon>Rhabditomorpha</taxon>
        <taxon>Strongyloidea</taxon>
        <taxon>Ancylostomatidae</taxon>
        <taxon>Ancylostomatinae</taxon>
        <taxon>Ancylostoma</taxon>
    </lineage>
</organism>
<protein>
    <submittedName>
        <fullName evidence="1">Uncharacterized protein</fullName>
    </submittedName>
</protein>
<keyword evidence="2" id="KW-1185">Reference proteome</keyword>
<dbReference type="Proteomes" id="UP000024635">
    <property type="component" value="Unassembled WGS sequence"/>
</dbReference>
<dbReference type="AlphaFoldDB" id="A0A016TAT4"/>
<reference evidence="2" key="1">
    <citation type="journal article" date="2015" name="Nat. Genet.">
        <title>The genome and transcriptome of the zoonotic hookworm Ancylostoma ceylanicum identify infection-specific gene families.</title>
        <authorList>
            <person name="Schwarz E.M."/>
            <person name="Hu Y."/>
            <person name="Antoshechkin I."/>
            <person name="Miller M.M."/>
            <person name="Sternberg P.W."/>
            <person name="Aroian R.V."/>
        </authorList>
    </citation>
    <scope>NUCLEOTIDE SEQUENCE</scope>
    <source>
        <strain evidence="2">HY135</strain>
    </source>
</reference>
<gene>
    <name evidence="1" type="primary">Acey_s0120.g949</name>
    <name evidence="1" type="ORF">Y032_0120g949</name>
</gene>
<evidence type="ECO:0000313" key="1">
    <source>
        <dbReference type="EMBL" id="EYB99797.1"/>
    </source>
</evidence>
<accession>A0A016TAT4</accession>
<proteinExistence type="predicted"/>
<evidence type="ECO:0000313" key="2">
    <source>
        <dbReference type="Proteomes" id="UP000024635"/>
    </source>
</evidence>
<comment type="caution">
    <text evidence="1">The sequence shown here is derived from an EMBL/GenBank/DDBJ whole genome shotgun (WGS) entry which is preliminary data.</text>
</comment>